<dbReference type="EMBL" id="JACNMF010000003">
    <property type="protein sequence ID" value="MBC3758850.1"/>
    <property type="molecule type" value="Genomic_DNA"/>
</dbReference>
<reference evidence="6" key="1">
    <citation type="submission" date="2020-08" db="EMBL/GenBank/DDBJ databases">
        <title>Hyunsoonleella sp. strain SJ7 genome sequencing and assembly.</title>
        <authorList>
            <person name="Kim I."/>
        </authorList>
    </citation>
    <scope>NUCLEOTIDE SEQUENCE</scope>
    <source>
        <strain evidence="6">SJ7</strain>
    </source>
</reference>
<evidence type="ECO:0000259" key="5">
    <source>
        <dbReference type="SMART" id="SM00235"/>
    </source>
</evidence>
<feature type="domain" description="Peptidase metallopeptidase" evidence="5">
    <location>
        <begin position="119"/>
        <end position="280"/>
    </location>
</feature>
<dbReference type="Pfam" id="PF00413">
    <property type="entry name" value="Peptidase_M10"/>
    <property type="match status" value="1"/>
</dbReference>
<evidence type="ECO:0000256" key="1">
    <source>
        <dbReference type="ARBA" id="ARBA00022670"/>
    </source>
</evidence>
<dbReference type="Gene3D" id="3.40.390.10">
    <property type="entry name" value="Collagenase (Catalytic Domain)"/>
    <property type="match status" value="1"/>
</dbReference>
<keyword evidence="2" id="KW-0479">Metal-binding</keyword>
<dbReference type="InterPro" id="IPR024079">
    <property type="entry name" value="MetalloPept_cat_dom_sf"/>
</dbReference>
<evidence type="ECO:0000256" key="2">
    <source>
        <dbReference type="ARBA" id="ARBA00022723"/>
    </source>
</evidence>
<comment type="caution">
    <text evidence="6">The sequence shown here is derived from an EMBL/GenBank/DDBJ whole genome shotgun (WGS) entry which is preliminary data.</text>
</comment>
<name>A0A923HGB3_9FLAO</name>
<keyword evidence="7" id="KW-1185">Reference proteome</keyword>
<keyword evidence="4" id="KW-0862">Zinc</keyword>
<dbReference type="SMART" id="SM00235">
    <property type="entry name" value="ZnMc"/>
    <property type="match status" value="1"/>
</dbReference>
<evidence type="ECO:0000313" key="6">
    <source>
        <dbReference type="EMBL" id="MBC3758850.1"/>
    </source>
</evidence>
<keyword evidence="1" id="KW-0645">Protease</keyword>
<proteinExistence type="predicted"/>
<organism evidence="6 7">
    <name type="scientific">Hyunsoonleella aquatilis</name>
    <dbReference type="NCBI Taxonomy" id="2762758"/>
    <lineage>
        <taxon>Bacteria</taxon>
        <taxon>Pseudomonadati</taxon>
        <taxon>Bacteroidota</taxon>
        <taxon>Flavobacteriia</taxon>
        <taxon>Flavobacteriales</taxon>
        <taxon>Flavobacteriaceae</taxon>
    </lineage>
</organism>
<accession>A0A923HGB3</accession>
<dbReference type="InterPro" id="IPR001818">
    <property type="entry name" value="Pept_M10_metallopeptidase"/>
</dbReference>
<gene>
    <name evidence="6" type="ORF">H7U19_10575</name>
</gene>
<dbReference type="GO" id="GO:0006508">
    <property type="term" value="P:proteolysis"/>
    <property type="evidence" value="ECO:0007669"/>
    <property type="project" value="UniProtKB-KW"/>
</dbReference>
<dbReference type="PROSITE" id="PS51257">
    <property type="entry name" value="PROKAR_LIPOPROTEIN"/>
    <property type="match status" value="1"/>
</dbReference>
<keyword evidence="3" id="KW-0378">Hydrolase</keyword>
<evidence type="ECO:0000256" key="4">
    <source>
        <dbReference type="ARBA" id="ARBA00022833"/>
    </source>
</evidence>
<evidence type="ECO:0000256" key="3">
    <source>
        <dbReference type="ARBA" id="ARBA00022801"/>
    </source>
</evidence>
<sequence>MKNSLLIILIIAFLGCKKHEKAPMEKPLESYVSFEILDTISTDSPIFDLGDIQAVQEEKNTDSIMHETIEIDSENYYIVEGDLLYNEFEYYQYRINLSMQGDSISSYKEGLVGEKRNNEIVKWPENFIIKYSIMKNSFASDAHYNQVKTNMKLATADWTKACNVEFTHDESKDNLNLISPNDDLTFIILGFNTSGQFIASAFFPYYPKSRRRVLIDPSYFETRFNRVGVLRHELGHVLGFRHEHIRSGAPRLCPNEDLRGTFNITNYDPKSVMHYFCGGMGSIELEITNTDRIGASSIYGASKN</sequence>
<dbReference type="GO" id="GO:0004222">
    <property type="term" value="F:metalloendopeptidase activity"/>
    <property type="evidence" value="ECO:0007669"/>
    <property type="project" value="InterPro"/>
</dbReference>
<dbReference type="GO" id="GO:0008270">
    <property type="term" value="F:zinc ion binding"/>
    <property type="evidence" value="ECO:0007669"/>
    <property type="project" value="InterPro"/>
</dbReference>
<dbReference type="Proteomes" id="UP000656244">
    <property type="component" value="Unassembled WGS sequence"/>
</dbReference>
<protein>
    <submittedName>
        <fullName evidence="6">Matrixin family metalloprotease</fullName>
    </submittedName>
</protein>
<dbReference type="RefSeq" id="WP_186562124.1">
    <property type="nucleotide sequence ID" value="NZ_JACNMF010000003.1"/>
</dbReference>
<keyword evidence="6" id="KW-0482">Metalloprotease</keyword>
<dbReference type="AlphaFoldDB" id="A0A923HGB3"/>
<dbReference type="SUPFAM" id="SSF55486">
    <property type="entry name" value="Metalloproteases ('zincins'), catalytic domain"/>
    <property type="match status" value="1"/>
</dbReference>
<dbReference type="GO" id="GO:0031012">
    <property type="term" value="C:extracellular matrix"/>
    <property type="evidence" value="ECO:0007669"/>
    <property type="project" value="InterPro"/>
</dbReference>
<evidence type="ECO:0000313" key="7">
    <source>
        <dbReference type="Proteomes" id="UP000656244"/>
    </source>
</evidence>
<dbReference type="InterPro" id="IPR006026">
    <property type="entry name" value="Peptidase_Metallo"/>
</dbReference>